<sequence>MFKSPVTPEDIPPEELKELLRLWQKIKGEKFMPTRKDFNPAAATRLLPHISLVDVESSPRRYRFRLVGSATVKAMGRDVTGKYMDEIPGMENMKERYNWLVENMVPYLYKGQLVWSEKNFLDYFALGLPFSEDGENVSLIMYGMYYLFPGDERTIMP</sequence>
<gene>
    <name evidence="1" type="ORF">FIV46_14130</name>
</gene>
<proteinExistence type="predicted"/>
<evidence type="ECO:0000313" key="1">
    <source>
        <dbReference type="EMBL" id="TPD57263.1"/>
    </source>
</evidence>
<keyword evidence="2" id="KW-1185">Reference proteome</keyword>
<dbReference type="InterPro" id="IPR009922">
    <property type="entry name" value="DUF1457"/>
</dbReference>
<protein>
    <submittedName>
        <fullName evidence="1">PAS domain-containing protein</fullName>
    </submittedName>
</protein>
<reference evidence="2" key="1">
    <citation type="submission" date="2019-06" db="EMBL/GenBank/DDBJ databases">
        <title>The complete genome of Emcibacter congregatus ZYLT.</title>
        <authorList>
            <person name="Zhao Z."/>
        </authorList>
    </citation>
    <scope>NUCLEOTIDE SEQUENCE [LARGE SCALE GENOMIC DNA]</scope>
    <source>
        <strain evidence="2">MCCC 1A06723</strain>
    </source>
</reference>
<dbReference type="Pfam" id="PF07310">
    <property type="entry name" value="PAS_5"/>
    <property type="match status" value="1"/>
</dbReference>
<dbReference type="EMBL" id="VFIY01000018">
    <property type="protein sequence ID" value="TPD57263.1"/>
    <property type="molecule type" value="Genomic_DNA"/>
</dbReference>
<comment type="caution">
    <text evidence="1">The sequence shown here is derived from an EMBL/GenBank/DDBJ whole genome shotgun (WGS) entry which is preliminary data.</text>
</comment>
<organism evidence="1 2">
    <name type="scientific">Emcibacter nanhaiensis</name>
    <dbReference type="NCBI Taxonomy" id="1505037"/>
    <lineage>
        <taxon>Bacteria</taxon>
        <taxon>Pseudomonadati</taxon>
        <taxon>Pseudomonadota</taxon>
        <taxon>Alphaproteobacteria</taxon>
        <taxon>Emcibacterales</taxon>
        <taxon>Emcibacteraceae</taxon>
        <taxon>Emcibacter</taxon>
    </lineage>
</organism>
<dbReference type="OrthoDB" id="7351187at2"/>
<accession>A0A501PA91</accession>
<evidence type="ECO:0000313" key="2">
    <source>
        <dbReference type="Proteomes" id="UP000319148"/>
    </source>
</evidence>
<dbReference type="AlphaFoldDB" id="A0A501PA91"/>
<name>A0A501PA91_9PROT</name>
<dbReference type="RefSeq" id="WP_139941578.1">
    <property type="nucleotide sequence ID" value="NZ_JBHSYP010000005.1"/>
</dbReference>
<dbReference type="Proteomes" id="UP000319148">
    <property type="component" value="Unassembled WGS sequence"/>
</dbReference>